<protein>
    <submittedName>
        <fullName evidence="2">Uncharacterized protein</fullName>
    </submittedName>
</protein>
<name>A0ABN3Q7J6_9ACTN</name>
<dbReference type="EMBL" id="BAAASJ010000002">
    <property type="protein sequence ID" value="GAA2619332.1"/>
    <property type="molecule type" value="Genomic_DNA"/>
</dbReference>
<sequence>MHEQAEQETEQDQAAGGEADLAFHAPARPRVAGGRGVQVVPLGGPGAGAAGERGRGDALFGQQLAGVLGAGS</sequence>
<proteinExistence type="predicted"/>
<dbReference type="Proteomes" id="UP001500151">
    <property type="component" value="Unassembled WGS sequence"/>
</dbReference>
<evidence type="ECO:0000256" key="1">
    <source>
        <dbReference type="SAM" id="MobiDB-lite"/>
    </source>
</evidence>
<keyword evidence="3" id="KW-1185">Reference proteome</keyword>
<reference evidence="3" key="1">
    <citation type="journal article" date="2019" name="Int. J. Syst. Evol. Microbiol.">
        <title>The Global Catalogue of Microorganisms (GCM) 10K type strain sequencing project: providing services to taxonomists for standard genome sequencing and annotation.</title>
        <authorList>
            <consortium name="The Broad Institute Genomics Platform"/>
            <consortium name="The Broad Institute Genome Sequencing Center for Infectious Disease"/>
            <person name="Wu L."/>
            <person name="Ma J."/>
        </authorList>
    </citation>
    <scope>NUCLEOTIDE SEQUENCE [LARGE SCALE GENOMIC DNA]</scope>
    <source>
        <strain evidence="3">JCM 4524</strain>
    </source>
</reference>
<accession>A0ABN3Q7J6</accession>
<feature type="region of interest" description="Disordered" evidence="1">
    <location>
        <begin position="1"/>
        <end position="54"/>
    </location>
</feature>
<organism evidence="2 3">
    <name type="scientific">Streptomyces vastus</name>
    <dbReference type="NCBI Taxonomy" id="285451"/>
    <lineage>
        <taxon>Bacteria</taxon>
        <taxon>Bacillati</taxon>
        <taxon>Actinomycetota</taxon>
        <taxon>Actinomycetes</taxon>
        <taxon>Kitasatosporales</taxon>
        <taxon>Streptomycetaceae</taxon>
        <taxon>Streptomyces</taxon>
    </lineage>
</organism>
<evidence type="ECO:0000313" key="2">
    <source>
        <dbReference type="EMBL" id="GAA2619332.1"/>
    </source>
</evidence>
<feature type="compositionally biased region" description="Acidic residues" evidence="1">
    <location>
        <begin position="1"/>
        <end position="11"/>
    </location>
</feature>
<comment type="caution">
    <text evidence="2">The sequence shown here is derived from an EMBL/GenBank/DDBJ whole genome shotgun (WGS) entry which is preliminary data.</text>
</comment>
<gene>
    <name evidence="2" type="ORF">GCM10010307_01780</name>
</gene>
<evidence type="ECO:0000313" key="3">
    <source>
        <dbReference type="Proteomes" id="UP001500151"/>
    </source>
</evidence>